<dbReference type="InterPro" id="IPR004547">
    <property type="entry name" value="Glucosamine6P_isomerase"/>
</dbReference>
<feature type="domain" description="Glucosamine/galactosamine-6-phosphate isomerase" evidence="2">
    <location>
        <begin position="23"/>
        <end position="242"/>
    </location>
</feature>
<organism evidence="3 4">
    <name type="scientific">Paenibacillus aestuarii</name>
    <dbReference type="NCBI Taxonomy" id="516965"/>
    <lineage>
        <taxon>Bacteria</taxon>
        <taxon>Bacillati</taxon>
        <taxon>Bacillota</taxon>
        <taxon>Bacilli</taxon>
        <taxon>Bacillales</taxon>
        <taxon>Paenibacillaceae</taxon>
        <taxon>Paenibacillus</taxon>
    </lineage>
</organism>
<dbReference type="Pfam" id="PF01182">
    <property type="entry name" value="Glucosamine_iso"/>
    <property type="match status" value="1"/>
</dbReference>
<dbReference type="Gene3D" id="3.40.50.1360">
    <property type="match status" value="1"/>
</dbReference>
<evidence type="ECO:0000256" key="1">
    <source>
        <dbReference type="ARBA" id="ARBA00023277"/>
    </source>
</evidence>
<evidence type="ECO:0000313" key="3">
    <source>
        <dbReference type="EMBL" id="MFC5447752.1"/>
    </source>
</evidence>
<dbReference type="PANTHER" id="PTHR11280">
    <property type="entry name" value="GLUCOSAMINE-6-PHOSPHATE ISOMERASE"/>
    <property type="match status" value="1"/>
</dbReference>
<keyword evidence="4" id="KW-1185">Reference proteome</keyword>
<dbReference type="InterPro" id="IPR037171">
    <property type="entry name" value="NagB/RpiA_transferase-like"/>
</dbReference>
<dbReference type="EMBL" id="JBHSMJ010000009">
    <property type="protein sequence ID" value="MFC5447752.1"/>
    <property type="molecule type" value="Genomic_DNA"/>
</dbReference>
<comment type="caution">
    <text evidence="3">The sequence shown here is derived from an EMBL/GenBank/DDBJ whole genome shotgun (WGS) entry which is preliminary data.</text>
</comment>
<evidence type="ECO:0000259" key="2">
    <source>
        <dbReference type="Pfam" id="PF01182"/>
    </source>
</evidence>
<dbReference type="CDD" id="cd01399">
    <property type="entry name" value="GlcN6P_deaminase"/>
    <property type="match status" value="1"/>
</dbReference>
<accession>A0ABW0K518</accession>
<keyword evidence="1" id="KW-0119">Carbohydrate metabolism</keyword>
<dbReference type="InterPro" id="IPR006148">
    <property type="entry name" value="Glc/Gal-6P_isomerase"/>
</dbReference>
<sequence length="269" mass="29393">MKLQTQPILTQTVELLNVQVYSDRRSLGAAAAAQAAAAIRKLQGEQEALVMVFAAAPSQNEFLETLIREEGIDWQRITALHMDEYIGLAADAPQSFGSFLTERLFSQVPFAAVHRIDSTNDIAAECARYEALLRAKPIDIVCLGIGENGHIAFNDPPVADFQDQAWVKPVELDDACRRQQVHDGCFPRFKDVPTHALTLTIPALLSGKHLFCMVPGPTKHEAVRRTLSDGVSTACPATILRSHPSCTLYVDTDSYGEVPEERGDAHGTG</sequence>
<protein>
    <submittedName>
        <fullName evidence="3">Glucosamine-6-phosphate deaminase</fullName>
    </submittedName>
</protein>
<dbReference type="Proteomes" id="UP001596044">
    <property type="component" value="Unassembled WGS sequence"/>
</dbReference>
<dbReference type="SUPFAM" id="SSF100950">
    <property type="entry name" value="NagB/RpiA/CoA transferase-like"/>
    <property type="match status" value="1"/>
</dbReference>
<dbReference type="PANTHER" id="PTHR11280:SF6">
    <property type="entry name" value="GLUCOSAMINE-6-PHOSPHATE ISOMERASE NAGB"/>
    <property type="match status" value="1"/>
</dbReference>
<proteinExistence type="predicted"/>
<name>A0ABW0K518_9BACL</name>
<dbReference type="RefSeq" id="WP_270886007.1">
    <property type="nucleotide sequence ID" value="NZ_JAQFVF010000092.1"/>
</dbReference>
<reference evidence="4" key="1">
    <citation type="journal article" date="2019" name="Int. J. Syst. Evol. Microbiol.">
        <title>The Global Catalogue of Microorganisms (GCM) 10K type strain sequencing project: providing services to taxonomists for standard genome sequencing and annotation.</title>
        <authorList>
            <consortium name="The Broad Institute Genomics Platform"/>
            <consortium name="The Broad Institute Genome Sequencing Center for Infectious Disease"/>
            <person name="Wu L."/>
            <person name="Ma J."/>
        </authorList>
    </citation>
    <scope>NUCLEOTIDE SEQUENCE [LARGE SCALE GENOMIC DNA]</scope>
    <source>
        <strain evidence="4">KACC 11904</strain>
    </source>
</reference>
<evidence type="ECO:0000313" key="4">
    <source>
        <dbReference type="Proteomes" id="UP001596044"/>
    </source>
</evidence>
<gene>
    <name evidence="3" type="ORF">ACFPOG_05745</name>
</gene>